<dbReference type="EMBL" id="JANAVB010006599">
    <property type="protein sequence ID" value="KAJ6844459.1"/>
    <property type="molecule type" value="Genomic_DNA"/>
</dbReference>
<dbReference type="InterPro" id="IPR001128">
    <property type="entry name" value="Cyt_P450"/>
</dbReference>
<dbReference type="Proteomes" id="UP001140949">
    <property type="component" value="Unassembled WGS sequence"/>
</dbReference>
<keyword evidence="5" id="KW-0444">Lipid biosynthesis</keyword>
<keyword evidence="5" id="KW-0752">Steroid biosynthesis</keyword>
<dbReference type="GO" id="GO:0010268">
    <property type="term" value="P:brassinosteroid homeostasis"/>
    <property type="evidence" value="ECO:0007669"/>
    <property type="project" value="TreeGrafter"/>
</dbReference>
<feature type="binding site" description="axial binding residue" evidence="10">
    <location>
        <position position="435"/>
    </location>
    <ligand>
        <name>heme</name>
        <dbReference type="ChEBI" id="CHEBI:30413"/>
    </ligand>
    <ligandPart>
        <name>Fe</name>
        <dbReference type="ChEBI" id="CHEBI:18248"/>
    </ligandPart>
</feature>
<comment type="cofactor">
    <cofactor evidence="10">
        <name>heme</name>
        <dbReference type="ChEBI" id="CHEBI:30413"/>
    </cofactor>
</comment>
<evidence type="ECO:0000256" key="8">
    <source>
        <dbReference type="ARBA" id="ARBA00023004"/>
    </source>
</evidence>
<dbReference type="CDD" id="cd11043">
    <property type="entry name" value="CYP90-like"/>
    <property type="match status" value="1"/>
</dbReference>
<dbReference type="PRINTS" id="PR00463">
    <property type="entry name" value="EP450I"/>
</dbReference>
<keyword evidence="8 10" id="KW-0408">Iron</keyword>
<dbReference type="PRINTS" id="PR00385">
    <property type="entry name" value="P450"/>
</dbReference>
<sequence>MLHSAAATTAAAMINLVAVLVSIVVVLLPTIYLILTRKKGSYSKLPPGWSGWPLIGETLSLLMSCPATSMGNFMELRISRFGKIFSTNILGGQAIMSADPELNRFVLRNEMKLFESYWPQHLLKLFGEKNIGIQTGTDVHKQFRSIVVGAFLTASRLQTSFLDDAHEVAKQLITSWKDGSVVSIVDAAKKFLFDVIVKNALSMESGEAETEKLRIEFTKYRRGASSIPMNFPGSQYNRALKAKENIIRIILHVLEERLRTGEDAERNDFIGWLIKNSSLMHEQISELIKGIVSASEDTTSTLISLAIYFLESCPKAIEQLREEHLQAVGSKTQEGPSKLTWDGYKRLEFTQCVINETLRLGNVARFLIKKATTSVQFKGYEIPRGCRVFTHMTAVHLDPHLFEDPQVFNPWRWLSTSGMIKTNNFMAFGGGPRLCPGAEHARLQTAIFLHHLILNYNWKSAEQDKPVANPKVQFRKGLLVNVRSASSSTN</sequence>
<dbReference type="InterPro" id="IPR036396">
    <property type="entry name" value="Cyt_P450_sf"/>
</dbReference>
<evidence type="ECO:0000256" key="2">
    <source>
        <dbReference type="ARBA" id="ARBA00010617"/>
    </source>
</evidence>
<reference evidence="13" key="2">
    <citation type="submission" date="2023-04" db="EMBL/GenBank/DDBJ databases">
        <authorList>
            <person name="Bruccoleri R.E."/>
            <person name="Oakeley E.J."/>
            <person name="Faust A.-M."/>
            <person name="Dessus-Babus S."/>
            <person name="Altorfer M."/>
            <person name="Burckhardt D."/>
            <person name="Oertli M."/>
            <person name="Naumann U."/>
            <person name="Petersen F."/>
            <person name="Wong J."/>
        </authorList>
    </citation>
    <scope>NUCLEOTIDE SEQUENCE</scope>
    <source>
        <strain evidence="13">GSM-AAB239-AS_SAM_17_03QT</strain>
        <tissue evidence="13">Leaf</tissue>
    </source>
</reference>
<evidence type="ECO:0000256" key="3">
    <source>
        <dbReference type="ARBA" id="ARBA00022692"/>
    </source>
</evidence>
<evidence type="ECO:0000256" key="5">
    <source>
        <dbReference type="ARBA" id="ARBA00022955"/>
    </source>
</evidence>
<evidence type="ECO:0000313" key="13">
    <source>
        <dbReference type="EMBL" id="KAJ6844459.1"/>
    </source>
</evidence>
<dbReference type="GO" id="GO:0005506">
    <property type="term" value="F:iron ion binding"/>
    <property type="evidence" value="ECO:0007669"/>
    <property type="project" value="InterPro"/>
</dbReference>
<dbReference type="InterPro" id="IPR002401">
    <property type="entry name" value="Cyt_P450_E_grp-I"/>
</dbReference>
<keyword evidence="9 12" id="KW-0472">Membrane</keyword>
<gene>
    <name evidence="13" type="ORF">M6B38_292695</name>
</gene>
<keyword evidence="5" id="KW-0443">Lipid metabolism</keyword>
<dbReference type="GO" id="GO:0016020">
    <property type="term" value="C:membrane"/>
    <property type="evidence" value="ECO:0007669"/>
    <property type="project" value="UniProtKB-SubCell"/>
</dbReference>
<dbReference type="Gene3D" id="1.10.630.10">
    <property type="entry name" value="Cytochrome P450"/>
    <property type="match status" value="1"/>
</dbReference>
<evidence type="ECO:0000256" key="12">
    <source>
        <dbReference type="SAM" id="Phobius"/>
    </source>
</evidence>
<dbReference type="PROSITE" id="PS00086">
    <property type="entry name" value="CYTOCHROME_P450"/>
    <property type="match status" value="1"/>
</dbReference>
<proteinExistence type="inferred from homology"/>
<dbReference type="AlphaFoldDB" id="A0AAX6HTR9"/>
<dbReference type="GO" id="GO:0004497">
    <property type="term" value="F:monooxygenase activity"/>
    <property type="evidence" value="ECO:0007669"/>
    <property type="project" value="UniProtKB-KW"/>
</dbReference>
<keyword evidence="11" id="KW-0503">Monooxygenase</keyword>
<accession>A0AAX6HTR9</accession>
<keyword evidence="14" id="KW-1185">Reference proteome</keyword>
<evidence type="ECO:0000256" key="11">
    <source>
        <dbReference type="RuleBase" id="RU000461"/>
    </source>
</evidence>
<evidence type="ECO:0000256" key="10">
    <source>
        <dbReference type="PIRSR" id="PIRSR602401-1"/>
    </source>
</evidence>
<protein>
    <submittedName>
        <fullName evidence="13">Cytochrome P450 90B1-like</fullName>
    </submittedName>
</protein>
<keyword evidence="6 12" id="KW-1133">Transmembrane helix</keyword>
<evidence type="ECO:0000256" key="7">
    <source>
        <dbReference type="ARBA" id="ARBA00023002"/>
    </source>
</evidence>
<dbReference type="Pfam" id="PF00067">
    <property type="entry name" value="p450"/>
    <property type="match status" value="1"/>
</dbReference>
<dbReference type="InterPro" id="IPR017972">
    <property type="entry name" value="Cyt_P450_CS"/>
</dbReference>
<organism evidence="13 14">
    <name type="scientific">Iris pallida</name>
    <name type="common">Sweet iris</name>
    <dbReference type="NCBI Taxonomy" id="29817"/>
    <lineage>
        <taxon>Eukaryota</taxon>
        <taxon>Viridiplantae</taxon>
        <taxon>Streptophyta</taxon>
        <taxon>Embryophyta</taxon>
        <taxon>Tracheophyta</taxon>
        <taxon>Spermatophyta</taxon>
        <taxon>Magnoliopsida</taxon>
        <taxon>Liliopsida</taxon>
        <taxon>Asparagales</taxon>
        <taxon>Iridaceae</taxon>
        <taxon>Iridoideae</taxon>
        <taxon>Irideae</taxon>
        <taxon>Iris</taxon>
    </lineage>
</organism>
<dbReference type="GO" id="GO:0020037">
    <property type="term" value="F:heme binding"/>
    <property type="evidence" value="ECO:0007669"/>
    <property type="project" value="InterPro"/>
</dbReference>
<keyword evidence="4 10" id="KW-0479">Metal-binding</keyword>
<dbReference type="GO" id="GO:0016125">
    <property type="term" value="P:sterol metabolic process"/>
    <property type="evidence" value="ECO:0007669"/>
    <property type="project" value="TreeGrafter"/>
</dbReference>
<comment type="caution">
    <text evidence="13">The sequence shown here is derived from an EMBL/GenBank/DDBJ whole genome shotgun (WGS) entry which is preliminary data.</text>
</comment>
<dbReference type="PANTHER" id="PTHR24286">
    <property type="entry name" value="CYTOCHROME P450 26"/>
    <property type="match status" value="1"/>
</dbReference>
<dbReference type="SUPFAM" id="SSF48264">
    <property type="entry name" value="Cytochrome P450"/>
    <property type="match status" value="1"/>
</dbReference>
<name>A0AAX6HTR9_IRIPA</name>
<dbReference type="PANTHER" id="PTHR24286:SF194">
    <property type="entry name" value="STEROID (22S)-HYDROXYLASE"/>
    <property type="match status" value="1"/>
</dbReference>
<evidence type="ECO:0000256" key="6">
    <source>
        <dbReference type="ARBA" id="ARBA00022989"/>
    </source>
</evidence>
<comment type="similarity">
    <text evidence="2 11">Belongs to the cytochrome P450 family.</text>
</comment>
<reference evidence="13" key="1">
    <citation type="journal article" date="2023" name="GigaByte">
        <title>Genome assembly of the bearded iris, Iris pallida Lam.</title>
        <authorList>
            <person name="Bruccoleri R.E."/>
            <person name="Oakeley E.J."/>
            <person name="Faust A.M.E."/>
            <person name="Altorfer M."/>
            <person name="Dessus-Babus S."/>
            <person name="Burckhardt D."/>
            <person name="Oertli M."/>
            <person name="Naumann U."/>
            <person name="Petersen F."/>
            <person name="Wong J."/>
        </authorList>
    </citation>
    <scope>NUCLEOTIDE SEQUENCE</scope>
    <source>
        <strain evidence="13">GSM-AAB239-AS_SAM_17_03QT</strain>
    </source>
</reference>
<keyword evidence="10 11" id="KW-0349">Heme</keyword>
<evidence type="ECO:0000313" key="14">
    <source>
        <dbReference type="Proteomes" id="UP001140949"/>
    </source>
</evidence>
<dbReference type="GO" id="GO:0016132">
    <property type="term" value="P:brassinosteroid biosynthetic process"/>
    <property type="evidence" value="ECO:0007669"/>
    <property type="project" value="TreeGrafter"/>
</dbReference>
<comment type="subcellular location">
    <subcellularLocation>
        <location evidence="1">Membrane</location>
        <topology evidence="1">Single-pass membrane protein</topology>
    </subcellularLocation>
</comment>
<keyword evidence="3 12" id="KW-0812">Transmembrane</keyword>
<keyword evidence="7 11" id="KW-0560">Oxidoreductase</keyword>
<evidence type="ECO:0000256" key="4">
    <source>
        <dbReference type="ARBA" id="ARBA00022723"/>
    </source>
</evidence>
<dbReference type="GO" id="GO:0016705">
    <property type="term" value="F:oxidoreductase activity, acting on paired donors, with incorporation or reduction of molecular oxygen"/>
    <property type="evidence" value="ECO:0007669"/>
    <property type="project" value="InterPro"/>
</dbReference>
<feature type="transmembrane region" description="Helical" evidence="12">
    <location>
        <begin position="12"/>
        <end position="35"/>
    </location>
</feature>
<evidence type="ECO:0000256" key="9">
    <source>
        <dbReference type="ARBA" id="ARBA00023136"/>
    </source>
</evidence>
<evidence type="ECO:0000256" key="1">
    <source>
        <dbReference type="ARBA" id="ARBA00004167"/>
    </source>
</evidence>